<dbReference type="FunFam" id="3.80.10.10:FF:000423">
    <property type="entry name" value="Leucine rich repeat containing 1"/>
    <property type="match status" value="1"/>
</dbReference>
<dbReference type="FunFam" id="3.80.10.10:FF:002759">
    <property type="entry name" value="Uncharacterized protein"/>
    <property type="match status" value="1"/>
</dbReference>
<dbReference type="GO" id="GO:0098968">
    <property type="term" value="P:neurotransmitter receptor transport postsynaptic membrane to endosome"/>
    <property type="evidence" value="ECO:0007669"/>
    <property type="project" value="TreeGrafter"/>
</dbReference>
<dbReference type="PANTHER" id="PTHR23119:SF58">
    <property type="entry name" value="LEUCINE RICH REPEAT CONTAINING 1"/>
    <property type="match status" value="1"/>
</dbReference>
<dbReference type="Proteomes" id="UP000694890">
    <property type="component" value="Linkage group LG16_LG22"/>
</dbReference>
<keyword evidence="2" id="KW-0677">Repeat</keyword>
<dbReference type="GeneID" id="108891118"/>
<dbReference type="GO" id="GO:0019901">
    <property type="term" value="F:protein kinase binding"/>
    <property type="evidence" value="ECO:0007669"/>
    <property type="project" value="TreeGrafter"/>
</dbReference>
<dbReference type="RefSeq" id="XP_018543776.1">
    <property type="nucleotide sequence ID" value="XM_018688260.2"/>
</dbReference>
<dbReference type="SMART" id="SM00364">
    <property type="entry name" value="LRR_BAC"/>
    <property type="match status" value="13"/>
</dbReference>
<evidence type="ECO:0000256" key="1">
    <source>
        <dbReference type="ARBA" id="ARBA00022614"/>
    </source>
</evidence>
<dbReference type="SMART" id="SM00369">
    <property type="entry name" value="LRR_TYP"/>
    <property type="match status" value="11"/>
</dbReference>
<accession>A0AAJ7VAQ1</accession>
<dbReference type="InterPro" id="IPR001478">
    <property type="entry name" value="PDZ"/>
</dbReference>
<feature type="compositionally biased region" description="Basic and acidic residues" evidence="3">
    <location>
        <begin position="800"/>
        <end position="817"/>
    </location>
</feature>
<dbReference type="PANTHER" id="PTHR23119">
    <property type="entry name" value="DISCS LARGE"/>
    <property type="match status" value="1"/>
</dbReference>
<dbReference type="SUPFAM" id="SSF52058">
    <property type="entry name" value="L domain-like"/>
    <property type="match status" value="2"/>
</dbReference>
<evidence type="ECO:0000313" key="6">
    <source>
        <dbReference type="RefSeq" id="XP_018543776.1"/>
    </source>
</evidence>
<evidence type="ECO:0000313" key="5">
    <source>
        <dbReference type="Proteomes" id="UP000694890"/>
    </source>
</evidence>
<dbReference type="Gene3D" id="3.80.10.10">
    <property type="entry name" value="Ribonuclease Inhibitor"/>
    <property type="match status" value="3"/>
</dbReference>
<name>A0AAJ7VAQ1_LATCA</name>
<dbReference type="GO" id="GO:0043113">
    <property type="term" value="P:receptor clustering"/>
    <property type="evidence" value="ECO:0007669"/>
    <property type="project" value="TreeGrafter"/>
</dbReference>
<feature type="region of interest" description="Disordered" evidence="3">
    <location>
        <begin position="505"/>
        <end position="542"/>
    </location>
</feature>
<dbReference type="CDD" id="cd06704">
    <property type="entry name" value="PDZ1_Scribble-like"/>
    <property type="match status" value="1"/>
</dbReference>
<dbReference type="GO" id="GO:0016323">
    <property type="term" value="C:basolateral plasma membrane"/>
    <property type="evidence" value="ECO:0007669"/>
    <property type="project" value="TreeGrafter"/>
</dbReference>
<dbReference type="AlphaFoldDB" id="A0AAJ7VAQ1"/>
<dbReference type="GO" id="GO:0014069">
    <property type="term" value="C:postsynaptic density"/>
    <property type="evidence" value="ECO:0007669"/>
    <property type="project" value="TreeGrafter"/>
</dbReference>
<dbReference type="GO" id="GO:0005912">
    <property type="term" value="C:adherens junction"/>
    <property type="evidence" value="ECO:0007669"/>
    <property type="project" value="TreeGrafter"/>
</dbReference>
<sequence length="825" mass="92032">MFHCIPLWRCNRHVEMIDKRHCSLLYVPDEIYRYGRSLEELLLDANQLRDLPKPFFQLVKLRKLGLSDNEIQRLPPEIANFMQLVELDVSRNDIMEIPESISYCKALQVADFSGNPLTRLPESFPELRNLTCLSINDISLQVLPDNIGNLSNLVSLELRENLLTFLPESLSLLHRLEELDLGNNELYSLPESIGCLVSLKDLWLDGNQLAEIPAEMGSMKSLLCLDVSENKLGQLPEELGGLQSLTDLLVSQNLIDALPESIGKLRKLSILKADQNKLTYLPESIGNCESLTELVLTENQIQSLPRSIGKLKHLSNFNCDRNQLVSLPKEIGGCCGLNVFCVRENRLTRIPSELSQATELHVFDVSGNRLTHLPMSLTTLRLKALWLSENQSQPLLTFQTDEDPESGEKVLTCVLLPQQPCEPDNKGSDKLARFGALESLVNDMADDTWNNKAMNRTSAIHFLDDDDEEEDDEKGTLLRRATPHPGELKTMKKAAENLRNDLNAAKGLDSNKNEDGAGQLSESDAFPRRFRHQRGETREGRKFQHHRAFNTESGLHGDPVHNIKISSITGHLKSSLVTEKTPPQESLISQVPLRLQIKVCGQRSSLGISIAGGKGSLPYKDRDEGIFISRVTKGGPSEKAGVHVGDRLLEVNGLSMQGATHHEAVSALRNAGSCIKMKVLRDRLLHQEVCDLDKPQDAQVVKGRQLCSQDGGGQRSKQSKMESTEDCLSKKIEAVVCNGNGISDLESDLNRTLSELEAEALTKNDSLQVGKHTMTIPRIILTHPSTSDEDVELLTQNPGREARHDFDIPDKREHPDCFDSAFYPP</sequence>
<feature type="region of interest" description="Disordered" evidence="3">
    <location>
        <begin position="796"/>
        <end position="825"/>
    </location>
</feature>
<dbReference type="Pfam" id="PF00595">
    <property type="entry name" value="PDZ"/>
    <property type="match status" value="1"/>
</dbReference>
<dbReference type="Pfam" id="PF23598">
    <property type="entry name" value="LRR_14"/>
    <property type="match status" value="1"/>
</dbReference>
<keyword evidence="1" id="KW-0433">Leucine-rich repeat</keyword>
<dbReference type="SUPFAM" id="SSF50156">
    <property type="entry name" value="PDZ domain-like"/>
    <property type="match status" value="1"/>
</dbReference>
<dbReference type="PROSITE" id="PS51450">
    <property type="entry name" value="LRR"/>
    <property type="match status" value="3"/>
</dbReference>
<feature type="region of interest" description="Disordered" evidence="3">
    <location>
        <begin position="465"/>
        <end position="484"/>
    </location>
</feature>
<gene>
    <name evidence="6" type="primary">lrrc1</name>
</gene>
<dbReference type="Gene3D" id="2.30.42.10">
    <property type="match status" value="1"/>
</dbReference>
<dbReference type="InterPro" id="IPR036034">
    <property type="entry name" value="PDZ_sf"/>
</dbReference>
<dbReference type="InterPro" id="IPR050614">
    <property type="entry name" value="Synaptic_Scaffolding_LAP-MAGUK"/>
</dbReference>
<dbReference type="InterPro" id="IPR003591">
    <property type="entry name" value="Leu-rich_rpt_typical-subtyp"/>
</dbReference>
<feature type="compositionally biased region" description="Basic and acidic residues" evidence="3">
    <location>
        <begin position="533"/>
        <end position="542"/>
    </location>
</feature>
<dbReference type="InterPro" id="IPR032675">
    <property type="entry name" value="LRR_dom_sf"/>
</dbReference>
<organism evidence="5 6">
    <name type="scientific">Lates calcarifer</name>
    <name type="common">Barramundi</name>
    <name type="synonym">Holocentrus calcarifer</name>
    <dbReference type="NCBI Taxonomy" id="8187"/>
    <lineage>
        <taxon>Eukaryota</taxon>
        <taxon>Metazoa</taxon>
        <taxon>Chordata</taxon>
        <taxon>Craniata</taxon>
        <taxon>Vertebrata</taxon>
        <taxon>Euteleostomi</taxon>
        <taxon>Actinopterygii</taxon>
        <taxon>Neopterygii</taxon>
        <taxon>Teleostei</taxon>
        <taxon>Neoteleostei</taxon>
        <taxon>Acanthomorphata</taxon>
        <taxon>Carangaria</taxon>
        <taxon>Carangaria incertae sedis</taxon>
        <taxon>Centropomidae</taxon>
        <taxon>Lates</taxon>
    </lineage>
</organism>
<dbReference type="GO" id="GO:0098887">
    <property type="term" value="P:neurotransmitter receptor transport, endosome to postsynaptic membrane"/>
    <property type="evidence" value="ECO:0007669"/>
    <property type="project" value="TreeGrafter"/>
</dbReference>
<feature type="domain" description="PDZ" evidence="4">
    <location>
        <begin position="594"/>
        <end position="683"/>
    </location>
</feature>
<dbReference type="GO" id="GO:0045211">
    <property type="term" value="C:postsynaptic membrane"/>
    <property type="evidence" value="ECO:0007669"/>
    <property type="project" value="TreeGrafter"/>
</dbReference>
<dbReference type="InterPro" id="IPR001611">
    <property type="entry name" value="Leu-rich_rpt"/>
</dbReference>
<dbReference type="GO" id="GO:0045197">
    <property type="term" value="P:establishment or maintenance of epithelial cell apical/basal polarity"/>
    <property type="evidence" value="ECO:0007669"/>
    <property type="project" value="TreeGrafter"/>
</dbReference>
<dbReference type="Pfam" id="PF13855">
    <property type="entry name" value="LRR_8"/>
    <property type="match status" value="2"/>
</dbReference>
<evidence type="ECO:0000256" key="2">
    <source>
        <dbReference type="ARBA" id="ARBA00022737"/>
    </source>
</evidence>
<dbReference type="InterPro" id="IPR055414">
    <property type="entry name" value="LRR_R13L4/SHOC2-like"/>
</dbReference>
<dbReference type="CTD" id="55227"/>
<dbReference type="GO" id="GO:0098609">
    <property type="term" value="P:cell-cell adhesion"/>
    <property type="evidence" value="ECO:0007669"/>
    <property type="project" value="TreeGrafter"/>
</dbReference>
<protein>
    <submittedName>
        <fullName evidence="6">Leucine-rich repeat-containing protein 1 isoform X2</fullName>
    </submittedName>
</protein>
<reference evidence="6" key="1">
    <citation type="submission" date="2025-08" db="UniProtKB">
        <authorList>
            <consortium name="RefSeq"/>
        </authorList>
    </citation>
    <scope>IDENTIFICATION</scope>
    <source>
        <tissue evidence="6">Brain</tissue>
    </source>
</reference>
<dbReference type="SMART" id="SM00228">
    <property type="entry name" value="PDZ"/>
    <property type="match status" value="1"/>
</dbReference>
<evidence type="ECO:0000259" key="4">
    <source>
        <dbReference type="PROSITE" id="PS50106"/>
    </source>
</evidence>
<dbReference type="PROSITE" id="PS50106">
    <property type="entry name" value="PDZ"/>
    <property type="match status" value="1"/>
</dbReference>
<evidence type="ECO:0000256" key="3">
    <source>
        <dbReference type="SAM" id="MobiDB-lite"/>
    </source>
</evidence>
<proteinExistence type="predicted"/>